<dbReference type="Proteomes" id="UP000479000">
    <property type="component" value="Unassembled WGS sequence"/>
</dbReference>
<proteinExistence type="predicted"/>
<sequence length="101" mass="11091">MLEKRKGLSSAISTIFGPLPEASTEGILCTSHICSNSSLFRQNQGTTRGVATDPNGRQSYGHFLGESQKPRSWGMKPIQMGCYDRTTTVCEFCNSYFTASK</sequence>
<dbReference type="EMBL" id="CADCXU010017652">
    <property type="protein sequence ID" value="CAB0006423.1"/>
    <property type="molecule type" value="Genomic_DNA"/>
</dbReference>
<evidence type="ECO:0000313" key="1">
    <source>
        <dbReference type="EMBL" id="CAB0006423.1"/>
    </source>
</evidence>
<dbReference type="AlphaFoldDB" id="A0A6H5GSQ9"/>
<reference evidence="1 2" key="1">
    <citation type="submission" date="2020-02" db="EMBL/GenBank/DDBJ databases">
        <authorList>
            <person name="Ferguson B K."/>
        </authorList>
    </citation>
    <scope>NUCLEOTIDE SEQUENCE [LARGE SCALE GENOMIC DNA]</scope>
</reference>
<protein>
    <submittedName>
        <fullName evidence="1">Uncharacterized protein</fullName>
    </submittedName>
</protein>
<accession>A0A6H5GSQ9</accession>
<keyword evidence="2" id="KW-1185">Reference proteome</keyword>
<organism evidence="1 2">
    <name type="scientific">Nesidiocoris tenuis</name>
    <dbReference type="NCBI Taxonomy" id="355587"/>
    <lineage>
        <taxon>Eukaryota</taxon>
        <taxon>Metazoa</taxon>
        <taxon>Ecdysozoa</taxon>
        <taxon>Arthropoda</taxon>
        <taxon>Hexapoda</taxon>
        <taxon>Insecta</taxon>
        <taxon>Pterygota</taxon>
        <taxon>Neoptera</taxon>
        <taxon>Paraneoptera</taxon>
        <taxon>Hemiptera</taxon>
        <taxon>Heteroptera</taxon>
        <taxon>Panheteroptera</taxon>
        <taxon>Cimicomorpha</taxon>
        <taxon>Miridae</taxon>
        <taxon>Dicyphina</taxon>
        <taxon>Nesidiocoris</taxon>
    </lineage>
</organism>
<evidence type="ECO:0000313" key="2">
    <source>
        <dbReference type="Proteomes" id="UP000479000"/>
    </source>
</evidence>
<name>A0A6H5GSQ9_9HEMI</name>
<gene>
    <name evidence="1" type="ORF">NTEN_LOCUS11900</name>
</gene>